<dbReference type="Pfam" id="PF19423">
    <property type="entry name" value="E3_UBR4_N"/>
    <property type="match status" value="1"/>
</dbReference>
<evidence type="ECO:0000256" key="1">
    <source>
        <dbReference type="SAM" id="MobiDB-lite"/>
    </source>
</evidence>
<organism evidence="3 4">
    <name type="scientific">Cryptotermes secundus</name>
    <dbReference type="NCBI Taxonomy" id="105785"/>
    <lineage>
        <taxon>Eukaryota</taxon>
        <taxon>Metazoa</taxon>
        <taxon>Ecdysozoa</taxon>
        <taxon>Arthropoda</taxon>
        <taxon>Hexapoda</taxon>
        <taxon>Insecta</taxon>
        <taxon>Pterygota</taxon>
        <taxon>Neoptera</taxon>
        <taxon>Polyneoptera</taxon>
        <taxon>Dictyoptera</taxon>
        <taxon>Blattodea</taxon>
        <taxon>Blattoidea</taxon>
        <taxon>Termitoidae</taxon>
        <taxon>Kalotermitidae</taxon>
        <taxon>Cryptotermitinae</taxon>
        <taxon>Cryptotermes</taxon>
    </lineage>
</organism>
<dbReference type="InterPro" id="IPR045189">
    <property type="entry name" value="UBR4-like"/>
</dbReference>
<dbReference type="OrthoDB" id="30336at2759"/>
<evidence type="ECO:0000259" key="2">
    <source>
        <dbReference type="Pfam" id="PF19423"/>
    </source>
</evidence>
<protein>
    <recommendedName>
        <fullName evidence="2">E3 ubiquitin-protein ligase UBR4 N-terminal domain-containing protein</fullName>
    </recommendedName>
</protein>
<reference evidence="3 4" key="1">
    <citation type="submission" date="2017-12" db="EMBL/GenBank/DDBJ databases">
        <title>Hemimetabolous genomes reveal molecular basis of termite eusociality.</title>
        <authorList>
            <person name="Harrison M.C."/>
            <person name="Jongepier E."/>
            <person name="Robertson H.M."/>
            <person name="Arning N."/>
            <person name="Bitard-Feildel T."/>
            <person name="Chao H."/>
            <person name="Childers C.P."/>
            <person name="Dinh H."/>
            <person name="Doddapaneni H."/>
            <person name="Dugan S."/>
            <person name="Gowin J."/>
            <person name="Greiner C."/>
            <person name="Han Y."/>
            <person name="Hu H."/>
            <person name="Hughes D.S.T."/>
            <person name="Huylmans A.-K."/>
            <person name="Kemena C."/>
            <person name="Kremer L.P.M."/>
            <person name="Lee S.L."/>
            <person name="Lopez-Ezquerra A."/>
            <person name="Mallet L."/>
            <person name="Monroy-Kuhn J.M."/>
            <person name="Moser A."/>
            <person name="Murali S.C."/>
            <person name="Muzny D.M."/>
            <person name="Otani S."/>
            <person name="Piulachs M.-D."/>
            <person name="Poelchau M."/>
            <person name="Qu J."/>
            <person name="Schaub F."/>
            <person name="Wada-Katsumata A."/>
            <person name="Worley K.C."/>
            <person name="Xie Q."/>
            <person name="Ylla G."/>
            <person name="Poulsen M."/>
            <person name="Gibbs R.A."/>
            <person name="Schal C."/>
            <person name="Richards S."/>
            <person name="Belles X."/>
            <person name="Korb J."/>
            <person name="Bornberg-Bauer E."/>
        </authorList>
    </citation>
    <scope>NUCLEOTIDE SEQUENCE [LARGE SCALE GENOMIC DNA]</scope>
    <source>
        <tissue evidence="3">Whole body</tissue>
    </source>
</reference>
<evidence type="ECO:0000313" key="4">
    <source>
        <dbReference type="Proteomes" id="UP000235965"/>
    </source>
</evidence>
<dbReference type="AlphaFoldDB" id="A0A2J7QFU2"/>
<dbReference type="EMBL" id="NEVH01014842">
    <property type="protein sequence ID" value="PNF27452.1"/>
    <property type="molecule type" value="Genomic_DNA"/>
</dbReference>
<keyword evidence="4" id="KW-1185">Reference proteome</keyword>
<proteinExistence type="predicted"/>
<dbReference type="Proteomes" id="UP000235965">
    <property type="component" value="Unassembled WGS sequence"/>
</dbReference>
<sequence>LNQGPELELEPASLDILGQFTALQRAAKFLAAAPLNQLLFYLATISYRKACTLKRIQKHPPEGDTFSTSDSTTYYEDDFSCSDGSSADDDDDSEPILGLWFEETLAPPETPAGSNVAQSAADSQEGAGKNNTDRAGSIVPEKGEPHGYILLASQIFQFMNKHLLSSESPFLLRYVQQGLAEQQMVILAAIIRDLDRETARTETGTISVYFGAVLGNLYSDFSQALTRYTHNLLARNILAENLQGTLLNHLGVSPWSHDTSNTWPLQVYPRTLAVLAQVTFTFS</sequence>
<comment type="caution">
    <text evidence="3">The sequence shown here is derived from an EMBL/GenBank/DDBJ whole genome shotgun (WGS) entry which is preliminary data.</text>
</comment>
<feature type="domain" description="E3 ubiquitin-protein ligase UBR4 N-terminal" evidence="2">
    <location>
        <begin position="6"/>
        <end position="279"/>
    </location>
</feature>
<dbReference type="PANTHER" id="PTHR21725">
    <property type="entry name" value="E3 UBIQUITIN-PROTEIN LIGASE UBR4"/>
    <property type="match status" value="1"/>
</dbReference>
<dbReference type="PANTHER" id="PTHR21725:SF1">
    <property type="entry name" value="E3 UBIQUITIN-PROTEIN LIGASE UBR4"/>
    <property type="match status" value="1"/>
</dbReference>
<accession>A0A2J7QFU2</accession>
<gene>
    <name evidence="3" type="ORF">B7P43_G12950</name>
</gene>
<name>A0A2J7QFU2_9NEOP</name>
<feature type="compositionally biased region" description="Polar residues" evidence="1">
    <location>
        <begin position="112"/>
        <end position="122"/>
    </location>
</feature>
<feature type="non-terminal residue" evidence="3">
    <location>
        <position position="1"/>
    </location>
</feature>
<dbReference type="InterPro" id="IPR045841">
    <property type="entry name" value="E3_UBR4_N"/>
</dbReference>
<evidence type="ECO:0000313" key="3">
    <source>
        <dbReference type="EMBL" id="PNF27452.1"/>
    </source>
</evidence>
<feature type="region of interest" description="Disordered" evidence="1">
    <location>
        <begin position="110"/>
        <end position="139"/>
    </location>
</feature>